<accession>A0ABT7WJF8</accession>
<comment type="similarity">
    <text evidence="7 8">Belongs to the PINc/VapC protein family.</text>
</comment>
<dbReference type="EMBL" id="JAUDZE010000001">
    <property type="protein sequence ID" value="MDN0012801.1"/>
    <property type="molecule type" value="Genomic_DNA"/>
</dbReference>
<reference evidence="10" key="1">
    <citation type="submission" date="2023-06" db="EMBL/GenBank/DDBJ databases">
        <title>Two novel species of Acinetobacter isolated from motorbike repairing workshop in Vietnam.</title>
        <authorList>
            <person name="Le N.T.T."/>
        </authorList>
    </citation>
    <scope>NUCLEOTIDE SEQUENCE</scope>
    <source>
        <strain evidence="10">VNH17</strain>
    </source>
</reference>
<dbReference type="Pfam" id="PF01850">
    <property type="entry name" value="PIN"/>
    <property type="match status" value="1"/>
</dbReference>
<protein>
    <recommendedName>
        <fullName evidence="8">Ribonuclease VapC</fullName>
        <shortName evidence="8">RNase VapC</shortName>
        <ecNumber evidence="8">3.1.-.-</ecNumber>
    </recommendedName>
    <alternativeName>
        <fullName evidence="8">Toxin VapC</fullName>
    </alternativeName>
</protein>
<evidence type="ECO:0000256" key="4">
    <source>
        <dbReference type="ARBA" id="ARBA00022723"/>
    </source>
</evidence>
<dbReference type="Gene3D" id="3.40.50.1010">
    <property type="entry name" value="5'-nuclease"/>
    <property type="match status" value="1"/>
</dbReference>
<dbReference type="SUPFAM" id="SSF88723">
    <property type="entry name" value="PIN domain-like"/>
    <property type="match status" value="1"/>
</dbReference>
<evidence type="ECO:0000256" key="5">
    <source>
        <dbReference type="ARBA" id="ARBA00022801"/>
    </source>
</evidence>
<evidence type="ECO:0000256" key="1">
    <source>
        <dbReference type="ARBA" id="ARBA00001946"/>
    </source>
</evidence>
<keyword evidence="2 8" id="KW-1277">Toxin-antitoxin system</keyword>
<keyword evidence="4 8" id="KW-0479">Metal-binding</keyword>
<dbReference type="InterPro" id="IPR050556">
    <property type="entry name" value="Type_II_TA_system_RNase"/>
</dbReference>
<dbReference type="CDD" id="cd18746">
    <property type="entry name" value="PIN_VapC4-5_FitB-like"/>
    <property type="match status" value="1"/>
</dbReference>
<dbReference type="PANTHER" id="PTHR33653:SF1">
    <property type="entry name" value="RIBONUCLEASE VAPC2"/>
    <property type="match status" value="1"/>
</dbReference>
<dbReference type="InterPro" id="IPR002716">
    <property type="entry name" value="PIN_dom"/>
</dbReference>
<dbReference type="InterPro" id="IPR022907">
    <property type="entry name" value="VapC_family"/>
</dbReference>
<evidence type="ECO:0000256" key="7">
    <source>
        <dbReference type="ARBA" id="ARBA00038093"/>
    </source>
</evidence>
<dbReference type="InterPro" id="IPR029060">
    <property type="entry name" value="PIN-like_dom_sf"/>
</dbReference>
<gene>
    <name evidence="8" type="primary">vapC</name>
    <name evidence="10" type="ORF">QTA56_00940</name>
</gene>
<evidence type="ECO:0000313" key="10">
    <source>
        <dbReference type="EMBL" id="MDN0012801.1"/>
    </source>
</evidence>
<sequence>MKGWLLDTNILSELRRSKPHPQVLKFIAEQRNESLFVSVITFAEIRFGIERIADIQKQQALSIWLDKELRPFFMNRVLALDEEIILKWRILLEQGRKQGYTYSQPDLFIATTALHHNLGLVTRNTKDFEKVDIPLYNPWDN</sequence>
<dbReference type="Proteomes" id="UP001168524">
    <property type="component" value="Unassembled WGS sequence"/>
</dbReference>
<name>A0ABT7WJF8_9GAMM</name>
<feature type="binding site" evidence="8">
    <location>
        <position position="7"/>
    </location>
    <ligand>
        <name>Mg(2+)</name>
        <dbReference type="ChEBI" id="CHEBI:18420"/>
    </ligand>
</feature>
<evidence type="ECO:0000256" key="2">
    <source>
        <dbReference type="ARBA" id="ARBA00022649"/>
    </source>
</evidence>
<proteinExistence type="inferred from homology"/>
<comment type="cofactor">
    <cofactor evidence="1 8">
        <name>Mg(2+)</name>
        <dbReference type="ChEBI" id="CHEBI:18420"/>
    </cofactor>
</comment>
<keyword evidence="5 8" id="KW-0378">Hydrolase</keyword>
<dbReference type="EC" id="3.1.-.-" evidence="8"/>
<organism evidence="10 11">
    <name type="scientific">Acinetobacter thutiue</name>
    <dbReference type="NCBI Taxonomy" id="2998078"/>
    <lineage>
        <taxon>Bacteria</taxon>
        <taxon>Pseudomonadati</taxon>
        <taxon>Pseudomonadota</taxon>
        <taxon>Gammaproteobacteria</taxon>
        <taxon>Moraxellales</taxon>
        <taxon>Moraxellaceae</taxon>
        <taxon>Acinetobacter</taxon>
    </lineage>
</organism>
<keyword evidence="11" id="KW-1185">Reference proteome</keyword>
<keyword evidence="8" id="KW-0800">Toxin</keyword>
<evidence type="ECO:0000256" key="6">
    <source>
        <dbReference type="ARBA" id="ARBA00022842"/>
    </source>
</evidence>
<comment type="caution">
    <text evidence="10">The sequence shown here is derived from an EMBL/GenBank/DDBJ whole genome shotgun (WGS) entry which is preliminary data.</text>
</comment>
<evidence type="ECO:0000256" key="3">
    <source>
        <dbReference type="ARBA" id="ARBA00022722"/>
    </source>
</evidence>
<dbReference type="RefSeq" id="WP_267979084.1">
    <property type="nucleotide sequence ID" value="NZ_JAPQKF010000001.1"/>
</dbReference>
<feature type="binding site" evidence="8">
    <location>
        <position position="106"/>
    </location>
    <ligand>
        <name>Mg(2+)</name>
        <dbReference type="ChEBI" id="CHEBI:18420"/>
    </ligand>
</feature>
<dbReference type="PANTHER" id="PTHR33653">
    <property type="entry name" value="RIBONUCLEASE VAPC2"/>
    <property type="match status" value="1"/>
</dbReference>
<keyword evidence="6 8" id="KW-0460">Magnesium</keyword>
<evidence type="ECO:0000313" key="11">
    <source>
        <dbReference type="Proteomes" id="UP001168524"/>
    </source>
</evidence>
<feature type="domain" description="PIN" evidence="9">
    <location>
        <begin position="5"/>
        <end position="132"/>
    </location>
</feature>
<evidence type="ECO:0000259" key="9">
    <source>
        <dbReference type="Pfam" id="PF01850"/>
    </source>
</evidence>
<comment type="function">
    <text evidence="8">Toxic component of a toxin-antitoxin (TA) system. An RNase.</text>
</comment>
<evidence type="ECO:0000256" key="8">
    <source>
        <dbReference type="HAMAP-Rule" id="MF_00265"/>
    </source>
</evidence>
<keyword evidence="3 8" id="KW-0540">Nuclease</keyword>
<dbReference type="HAMAP" id="MF_00265">
    <property type="entry name" value="VapC_Nob1"/>
    <property type="match status" value="1"/>
</dbReference>